<name>A0AAP3CU29_BACMO</name>
<dbReference type="EMBL" id="JALAQA010000008">
    <property type="protein sequence ID" value="MCY8510964.1"/>
    <property type="molecule type" value="Genomic_DNA"/>
</dbReference>
<dbReference type="Proteomes" id="UP001075387">
    <property type="component" value="Unassembled WGS sequence"/>
</dbReference>
<accession>A0AAP3CU29</accession>
<gene>
    <name evidence="1" type="ORF">MOD07_15615</name>
</gene>
<evidence type="ECO:0000313" key="2">
    <source>
        <dbReference type="Proteomes" id="UP001075387"/>
    </source>
</evidence>
<reference evidence="1" key="1">
    <citation type="submission" date="2022-02" db="EMBL/GenBank/DDBJ databases">
        <title>Crop Bioprotection Bacillus Genome Sequencing.</title>
        <authorList>
            <person name="Dunlap C."/>
        </authorList>
    </citation>
    <scope>NUCLEOTIDE SEQUENCE</scope>
    <source>
        <strain evidence="1">CK3O2B-54A</strain>
    </source>
</reference>
<evidence type="ECO:0000313" key="1">
    <source>
        <dbReference type="EMBL" id="MCY8510964.1"/>
    </source>
</evidence>
<organism evidence="1 2">
    <name type="scientific">Bacillus mojavensis</name>
    <dbReference type="NCBI Taxonomy" id="72360"/>
    <lineage>
        <taxon>Bacteria</taxon>
        <taxon>Bacillati</taxon>
        <taxon>Bacillota</taxon>
        <taxon>Bacilli</taxon>
        <taxon>Bacillales</taxon>
        <taxon>Bacillaceae</taxon>
        <taxon>Bacillus</taxon>
    </lineage>
</organism>
<comment type="caution">
    <text evidence="1">The sequence shown here is derived from an EMBL/GenBank/DDBJ whole genome shotgun (WGS) entry which is preliminary data.</text>
</comment>
<dbReference type="AlphaFoldDB" id="A0AAP3CU29"/>
<dbReference type="RefSeq" id="WP_268446960.1">
    <property type="nucleotide sequence ID" value="NZ_CP178596.1"/>
</dbReference>
<protein>
    <submittedName>
        <fullName evidence="1">Uncharacterized protein</fullName>
    </submittedName>
</protein>
<sequence>MKLLLSVIVGMLILGFFLSWKMPRSEEWIHVKTNSSQEKQFARMSGNALQIKNVIKNDAGKETIYMTNGISGPK</sequence>
<proteinExistence type="predicted"/>